<proteinExistence type="predicted"/>
<evidence type="ECO:0000313" key="6">
    <source>
        <dbReference type="Proteomes" id="UP000199568"/>
    </source>
</evidence>
<keyword evidence="6" id="KW-1185">Reference proteome</keyword>
<organism evidence="5 6">
    <name type="scientific">Natronincola peptidivorans</name>
    <dbReference type="NCBI Taxonomy" id="426128"/>
    <lineage>
        <taxon>Bacteria</taxon>
        <taxon>Bacillati</taxon>
        <taxon>Bacillota</taxon>
        <taxon>Clostridia</taxon>
        <taxon>Peptostreptococcales</taxon>
        <taxon>Natronincolaceae</taxon>
        <taxon>Natronincola</taxon>
    </lineage>
</organism>
<accession>A0A1I0AYC8</accession>
<dbReference type="Pfam" id="PF12833">
    <property type="entry name" value="HTH_18"/>
    <property type="match status" value="1"/>
</dbReference>
<reference evidence="5 6" key="1">
    <citation type="submission" date="2016-10" db="EMBL/GenBank/DDBJ databases">
        <authorList>
            <person name="de Groot N.N."/>
        </authorList>
    </citation>
    <scope>NUCLEOTIDE SEQUENCE [LARGE SCALE GENOMIC DNA]</scope>
    <source>
        <strain evidence="5 6">DSM 18979</strain>
    </source>
</reference>
<protein>
    <submittedName>
        <fullName evidence="5">AraC-type DNA-binding protein</fullName>
    </submittedName>
</protein>
<dbReference type="PANTHER" id="PTHR46796">
    <property type="entry name" value="HTH-TYPE TRANSCRIPTIONAL ACTIVATOR RHAS-RELATED"/>
    <property type="match status" value="1"/>
</dbReference>
<dbReference type="AlphaFoldDB" id="A0A1I0AYC8"/>
<dbReference type="GO" id="GO:0003700">
    <property type="term" value="F:DNA-binding transcription factor activity"/>
    <property type="evidence" value="ECO:0007669"/>
    <property type="project" value="InterPro"/>
</dbReference>
<sequence>MSFLNVRRYKPQHPMLQEFIKYFWAIKSHDETVVHHKLLPVSNIDIILNFSSPIKYIADDNREIIADKVHFNGIRDKYLMMDQRGPLDIIGISFSSTGVYPFLKIPLSEFKNKTIGLDCLMKDFTSRIEEVRGVDSIKEKIDAIEKELVKMVDTGLIPKKKTKQILQQFYINDDGDRIHEFCRQYGISQRQLERYFSKYIGINPKLYQRLTRFQKTFNTMMQNKDMDFTTLAYENDYYDQNHFIKEFKSFTGATPTGFFHEKKSVKEIMKVT</sequence>
<dbReference type="InterPro" id="IPR018060">
    <property type="entry name" value="HTH_AraC"/>
</dbReference>
<keyword evidence="2 5" id="KW-0238">DNA-binding</keyword>
<gene>
    <name evidence="5" type="ORF">SAMN05660297_01122</name>
</gene>
<dbReference type="PROSITE" id="PS01124">
    <property type="entry name" value="HTH_ARAC_FAMILY_2"/>
    <property type="match status" value="1"/>
</dbReference>
<dbReference type="GO" id="GO:0043565">
    <property type="term" value="F:sequence-specific DNA binding"/>
    <property type="evidence" value="ECO:0007669"/>
    <property type="project" value="InterPro"/>
</dbReference>
<name>A0A1I0AYC8_9FIRM</name>
<evidence type="ECO:0000256" key="1">
    <source>
        <dbReference type="ARBA" id="ARBA00023015"/>
    </source>
</evidence>
<dbReference type="PANTHER" id="PTHR46796:SF13">
    <property type="entry name" value="HTH-TYPE TRANSCRIPTIONAL ACTIVATOR RHAS"/>
    <property type="match status" value="1"/>
</dbReference>
<dbReference type="Gene3D" id="1.10.10.60">
    <property type="entry name" value="Homeodomain-like"/>
    <property type="match status" value="1"/>
</dbReference>
<dbReference type="InterPro" id="IPR009057">
    <property type="entry name" value="Homeodomain-like_sf"/>
</dbReference>
<dbReference type="RefSeq" id="WP_090440552.1">
    <property type="nucleotide sequence ID" value="NZ_FOHU01000003.1"/>
</dbReference>
<dbReference type="OrthoDB" id="323290at2"/>
<dbReference type="Pfam" id="PF20240">
    <property type="entry name" value="DUF6597"/>
    <property type="match status" value="1"/>
</dbReference>
<evidence type="ECO:0000256" key="2">
    <source>
        <dbReference type="ARBA" id="ARBA00023125"/>
    </source>
</evidence>
<dbReference type="SMART" id="SM00342">
    <property type="entry name" value="HTH_ARAC"/>
    <property type="match status" value="1"/>
</dbReference>
<evidence type="ECO:0000259" key="4">
    <source>
        <dbReference type="PROSITE" id="PS01124"/>
    </source>
</evidence>
<keyword evidence="1" id="KW-0805">Transcription regulation</keyword>
<evidence type="ECO:0000313" key="5">
    <source>
        <dbReference type="EMBL" id="SES99224.1"/>
    </source>
</evidence>
<keyword evidence="3" id="KW-0804">Transcription</keyword>
<feature type="domain" description="HTH araC/xylS-type" evidence="4">
    <location>
        <begin position="160"/>
        <end position="261"/>
    </location>
</feature>
<dbReference type="SUPFAM" id="SSF46689">
    <property type="entry name" value="Homeodomain-like"/>
    <property type="match status" value="1"/>
</dbReference>
<evidence type="ECO:0000256" key="3">
    <source>
        <dbReference type="ARBA" id="ARBA00023163"/>
    </source>
</evidence>
<dbReference type="InterPro" id="IPR046532">
    <property type="entry name" value="DUF6597"/>
</dbReference>
<dbReference type="InterPro" id="IPR050204">
    <property type="entry name" value="AraC_XylS_family_regulators"/>
</dbReference>
<dbReference type="Proteomes" id="UP000199568">
    <property type="component" value="Unassembled WGS sequence"/>
</dbReference>
<dbReference type="EMBL" id="FOHU01000003">
    <property type="protein sequence ID" value="SES99224.1"/>
    <property type="molecule type" value="Genomic_DNA"/>
</dbReference>
<dbReference type="STRING" id="426128.SAMN05660297_01122"/>